<reference evidence="1" key="1">
    <citation type="journal article" date="2020" name="Stud. Mycol.">
        <title>101 Dothideomycetes genomes: a test case for predicting lifestyles and emergence of pathogens.</title>
        <authorList>
            <person name="Haridas S."/>
            <person name="Albert R."/>
            <person name="Binder M."/>
            <person name="Bloem J."/>
            <person name="Labutti K."/>
            <person name="Salamov A."/>
            <person name="Andreopoulos B."/>
            <person name="Baker S."/>
            <person name="Barry K."/>
            <person name="Bills G."/>
            <person name="Bluhm B."/>
            <person name="Cannon C."/>
            <person name="Castanera R."/>
            <person name="Culley D."/>
            <person name="Daum C."/>
            <person name="Ezra D."/>
            <person name="Gonzalez J."/>
            <person name="Henrissat B."/>
            <person name="Kuo A."/>
            <person name="Liang C."/>
            <person name="Lipzen A."/>
            <person name="Lutzoni F."/>
            <person name="Magnuson J."/>
            <person name="Mondo S."/>
            <person name="Nolan M."/>
            <person name="Ohm R."/>
            <person name="Pangilinan J."/>
            <person name="Park H.-J."/>
            <person name="Ramirez L."/>
            <person name="Alfaro M."/>
            <person name="Sun H."/>
            <person name="Tritt A."/>
            <person name="Yoshinaga Y."/>
            <person name="Zwiers L.-H."/>
            <person name="Turgeon B."/>
            <person name="Goodwin S."/>
            <person name="Spatafora J."/>
            <person name="Crous P."/>
            <person name="Grigoriev I."/>
        </authorList>
    </citation>
    <scope>NUCLEOTIDE SEQUENCE</scope>
    <source>
        <strain evidence="1">CBS 109.77</strain>
    </source>
</reference>
<keyword evidence="2" id="KW-1185">Reference proteome</keyword>
<dbReference type="AlphaFoldDB" id="A0A6A6WUD0"/>
<organism evidence="1 2">
    <name type="scientific">Melanomma pulvis-pyrius CBS 109.77</name>
    <dbReference type="NCBI Taxonomy" id="1314802"/>
    <lineage>
        <taxon>Eukaryota</taxon>
        <taxon>Fungi</taxon>
        <taxon>Dikarya</taxon>
        <taxon>Ascomycota</taxon>
        <taxon>Pezizomycotina</taxon>
        <taxon>Dothideomycetes</taxon>
        <taxon>Pleosporomycetidae</taxon>
        <taxon>Pleosporales</taxon>
        <taxon>Melanommataceae</taxon>
        <taxon>Melanomma</taxon>
    </lineage>
</organism>
<accession>A0A6A6WUD0</accession>
<dbReference type="EMBL" id="MU002310">
    <property type="protein sequence ID" value="KAF2787508.1"/>
    <property type="molecule type" value="Genomic_DNA"/>
</dbReference>
<protein>
    <submittedName>
        <fullName evidence="1">Uncharacterized protein</fullName>
    </submittedName>
</protein>
<proteinExistence type="predicted"/>
<sequence>MAYCAWCPRRRGLPPSSSSSRVVPQSLFFGKTIYGNGRSRSFSVVIVTWLFHVACRCGCGVSEVVRGCWPMRGAHRSAGQIGLQNLRQISVAPAFAKPDP</sequence>
<evidence type="ECO:0000313" key="2">
    <source>
        <dbReference type="Proteomes" id="UP000799757"/>
    </source>
</evidence>
<dbReference type="Proteomes" id="UP000799757">
    <property type="component" value="Unassembled WGS sequence"/>
</dbReference>
<evidence type="ECO:0000313" key="1">
    <source>
        <dbReference type="EMBL" id="KAF2787508.1"/>
    </source>
</evidence>
<gene>
    <name evidence="1" type="ORF">K505DRAFT_125243</name>
</gene>
<name>A0A6A6WUD0_9PLEO</name>